<dbReference type="EMBL" id="QSFV01000002">
    <property type="protein sequence ID" value="RHA81814.1"/>
    <property type="molecule type" value="Genomic_DNA"/>
</dbReference>
<name>A0A413TA50_9FIRM</name>
<protein>
    <submittedName>
        <fullName evidence="4">Carbon-nitrogen hydrolase family protein</fullName>
    </submittedName>
</protein>
<dbReference type="PANTHER" id="PTHR43674">
    <property type="entry name" value="NITRILASE C965.09-RELATED"/>
    <property type="match status" value="1"/>
</dbReference>
<sequence length="886" mass="97054">MVRKGRRKEFGKFTKKIAAVGLALAMTVSTAIPTYAYYGFSGEFTRSERLTQTRVTSTFSENELGVVNFETTWGDKKANIASMDEYIEEADKKGVKVLVFPEMCVTGYVSSSDPTSTEYKWAVESAEAKDGATASHFAKIADEDDMWIIYGATETIEKDGKVDTKHAYNSAFVCSPDGEVTTYQKITPVEGSWCTSGETPVIIDAGEYGKLGISICYDTYSTPELERYYSAMGCNILINPTATGGGWSQSNMSAWEEYYKVRLESIASRDGFLILSSDLVGMNETPSNPSKFPGGSIIMNAVFNGPSYLAGADDDSNIITNQEGLLTNSKSVRASTGSTCSNEDFNPELYVDLYSELADKMEENGGVIRYSANTTASTKGPKAAVVNMTGYWGNKTKTIAKMKEYIEEAGKKGVDILVFPETVLTGYGYLQPSEDPFYKKFGVSMQVYTAETIPGNTTNELSKYAKKYNMYIIFGMTEKDEAGTIKDNGVEKVYNSAAILYPNGKIDSYQKIHRAGQENQWSVTGKTPKIIETKWGKIGIDICRDGHFYPELGRYYAAMGCTMFVHPTATTGNAWYRSTRIGSYVDRDGMAAITCNLLGGDGIYVADGEYTYSPDDIDENGDFVGGSAIPETIYNQNEIEDDPYWNSRNWLGTGGVFNSTSFIATKGSTASTALKPRINYNGTGAYSEGFEERGKTSPLGLEIADMDLTGTGFSGTESTFKPALYAKLYDKLATLYRGGYVSKIKDKDNSGTTPETITPETTTAKDSATKTTEPKTTENKKVATTTVTVNKTLVKKATKVKASAKTKIYVKKVVGAAKYQVQVSATKNFKKVLATKTSTKATFTIKNSKLKNKKVLYVRVKVAKKVNNKLVYSKWSASKKVVISKK</sequence>
<evidence type="ECO:0000256" key="1">
    <source>
        <dbReference type="ARBA" id="ARBA00022801"/>
    </source>
</evidence>
<evidence type="ECO:0000256" key="2">
    <source>
        <dbReference type="SAM" id="MobiDB-lite"/>
    </source>
</evidence>
<dbReference type="GO" id="GO:0016811">
    <property type="term" value="F:hydrolase activity, acting on carbon-nitrogen (but not peptide) bonds, in linear amides"/>
    <property type="evidence" value="ECO:0007669"/>
    <property type="project" value="TreeGrafter"/>
</dbReference>
<feature type="domain" description="CN hydrolase" evidence="3">
    <location>
        <begin position="381"/>
        <end position="708"/>
    </location>
</feature>
<organism evidence="4 5">
    <name type="scientific">Eubacterium ventriosum</name>
    <dbReference type="NCBI Taxonomy" id="39496"/>
    <lineage>
        <taxon>Bacteria</taxon>
        <taxon>Bacillati</taxon>
        <taxon>Bacillota</taxon>
        <taxon>Clostridia</taxon>
        <taxon>Eubacteriales</taxon>
        <taxon>Eubacteriaceae</taxon>
        <taxon>Eubacterium</taxon>
    </lineage>
</organism>
<dbReference type="InterPro" id="IPR003010">
    <property type="entry name" value="C-N_Hydrolase"/>
</dbReference>
<keyword evidence="1 4" id="KW-0378">Hydrolase</keyword>
<evidence type="ECO:0000259" key="3">
    <source>
        <dbReference type="PROSITE" id="PS50263"/>
    </source>
</evidence>
<dbReference type="Gene3D" id="3.60.110.10">
    <property type="entry name" value="Carbon-nitrogen hydrolase"/>
    <property type="match status" value="2"/>
</dbReference>
<dbReference type="Pfam" id="PF00795">
    <property type="entry name" value="CN_hydrolase"/>
    <property type="match status" value="2"/>
</dbReference>
<accession>A0A413TA50</accession>
<dbReference type="CDD" id="cd07197">
    <property type="entry name" value="nitrilase"/>
    <property type="match status" value="2"/>
</dbReference>
<dbReference type="PANTHER" id="PTHR43674:SF16">
    <property type="entry name" value="CARBON-NITROGEN FAMILY, PUTATIVE (AFU_ORTHOLOGUE AFUA_5G02350)-RELATED"/>
    <property type="match status" value="1"/>
</dbReference>
<dbReference type="AlphaFoldDB" id="A0A413TA50"/>
<dbReference type="PROSITE" id="PS50263">
    <property type="entry name" value="CN_HYDROLASE"/>
    <property type="match status" value="2"/>
</dbReference>
<evidence type="ECO:0000313" key="5">
    <source>
        <dbReference type="Proteomes" id="UP000285740"/>
    </source>
</evidence>
<dbReference type="Proteomes" id="UP000285740">
    <property type="component" value="Unassembled WGS sequence"/>
</dbReference>
<dbReference type="SUPFAM" id="SSF56317">
    <property type="entry name" value="Carbon-nitrogen hydrolase"/>
    <property type="match status" value="2"/>
</dbReference>
<dbReference type="InterPro" id="IPR050345">
    <property type="entry name" value="Aliph_Amidase/BUP"/>
</dbReference>
<evidence type="ECO:0000313" key="4">
    <source>
        <dbReference type="EMBL" id="RHA81814.1"/>
    </source>
</evidence>
<feature type="region of interest" description="Disordered" evidence="2">
    <location>
        <begin position="746"/>
        <end position="777"/>
    </location>
</feature>
<gene>
    <name evidence="4" type="ORF">DW918_00970</name>
</gene>
<dbReference type="RefSeq" id="WP_118029969.1">
    <property type="nucleotide sequence ID" value="NZ_QSFV01000002.1"/>
</dbReference>
<feature type="domain" description="CN hydrolase" evidence="3">
    <location>
        <begin position="62"/>
        <end position="334"/>
    </location>
</feature>
<feature type="compositionally biased region" description="Low complexity" evidence="2">
    <location>
        <begin position="752"/>
        <end position="771"/>
    </location>
</feature>
<comment type="caution">
    <text evidence="4">The sequence shown here is derived from an EMBL/GenBank/DDBJ whole genome shotgun (WGS) entry which is preliminary data.</text>
</comment>
<proteinExistence type="predicted"/>
<reference evidence="4 5" key="1">
    <citation type="submission" date="2018-08" db="EMBL/GenBank/DDBJ databases">
        <title>A genome reference for cultivated species of the human gut microbiota.</title>
        <authorList>
            <person name="Zou Y."/>
            <person name="Xue W."/>
            <person name="Luo G."/>
        </authorList>
    </citation>
    <scope>NUCLEOTIDE SEQUENCE [LARGE SCALE GENOMIC DNA]</scope>
    <source>
        <strain evidence="4 5">AM42-30</strain>
    </source>
</reference>
<dbReference type="InterPro" id="IPR036526">
    <property type="entry name" value="C-N_Hydrolase_sf"/>
</dbReference>